<reference evidence="10" key="2">
    <citation type="submission" date="2017-05" db="UniProtKB">
        <authorList>
            <consortium name="EnsemblMetazoa"/>
        </authorList>
    </citation>
    <scope>IDENTIFICATION</scope>
</reference>
<dbReference type="KEGG" id="aqu:100641712"/>
<dbReference type="EC" id="2.7.1.172" evidence="2"/>
<comment type="similarity">
    <text evidence="1 9">Belongs to the fructosamine kinase family.</text>
</comment>
<dbReference type="InterPro" id="IPR011009">
    <property type="entry name" value="Kinase-like_dom_sf"/>
</dbReference>
<evidence type="ECO:0000313" key="10">
    <source>
        <dbReference type="EnsemblMetazoa" id="Aqu2.1.39781_001"/>
    </source>
</evidence>
<evidence type="ECO:0000256" key="2">
    <source>
        <dbReference type="ARBA" id="ARBA00011961"/>
    </source>
</evidence>
<dbReference type="Pfam" id="PF03881">
    <property type="entry name" value="Fructosamin_kin"/>
    <property type="match status" value="1"/>
</dbReference>
<dbReference type="InterPro" id="IPR016477">
    <property type="entry name" value="Fructo-/Ketosamine-3-kinase"/>
</dbReference>
<dbReference type="FunCoup" id="A0A1X7VIB0">
    <property type="interactions" value="664"/>
</dbReference>
<organism evidence="10">
    <name type="scientific">Amphimedon queenslandica</name>
    <name type="common">Sponge</name>
    <dbReference type="NCBI Taxonomy" id="400682"/>
    <lineage>
        <taxon>Eukaryota</taxon>
        <taxon>Metazoa</taxon>
        <taxon>Porifera</taxon>
        <taxon>Demospongiae</taxon>
        <taxon>Heteroscleromorpha</taxon>
        <taxon>Haplosclerida</taxon>
        <taxon>Niphatidae</taxon>
        <taxon>Amphimedon</taxon>
    </lineage>
</organism>
<evidence type="ECO:0000256" key="8">
    <source>
        <dbReference type="ARBA" id="ARBA00050767"/>
    </source>
</evidence>
<dbReference type="GO" id="GO:0005829">
    <property type="term" value="C:cytosol"/>
    <property type="evidence" value="ECO:0007669"/>
    <property type="project" value="UniProtKB-ARBA"/>
</dbReference>
<dbReference type="eggNOG" id="KOG3021">
    <property type="taxonomic scope" value="Eukaryota"/>
</dbReference>
<dbReference type="PIRSF" id="PIRSF006221">
    <property type="entry name" value="Ketosamine-3-kinase"/>
    <property type="match status" value="1"/>
</dbReference>
<dbReference type="PANTHER" id="PTHR12149:SF8">
    <property type="entry name" value="PROTEIN-RIBULOSAMINE 3-KINASE"/>
    <property type="match status" value="1"/>
</dbReference>
<dbReference type="InParanoid" id="A0A1X7VIB0"/>
<evidence type="ECO:0000256" key="7">
    <source>
        <dbReference type="ARBA" id="ARBA00048655"/>
    </source>
</evidence>
<evidence type="ECO:0000256" key="3">
    <source>
        <dbReference type="ARBA" id="ARBA00022679"/>
    </source>
</evidence>
<dbReference type="FunFam" id="3.90.1200.10:FF:000003">
    <property type="entry name" value="fructosamine-3-kinase isoform X1"/>
    <property type="match status" value="1"/>
</dbReference>
<keyword evidence="11" id="KW-1185">Reference proteome</keyword>
<gene>
    <name evidence="10" type="primary">100641712</name>
</gene>
<dbReference type="GO" id="GO:0102193">
    <property type="term" value="F:protein-ribulosamine 3-kinase activity"/>
    <property type="evidence" value="ECO:0007669"/>
    <property type="project" value="UniProtKB-EC"/>
</dbReference>
<name>A0A1X7VIB0_AMPQE</name>
<dbReference type="GO" id="GO:0005524">
    <property type="term" value="F:ATP binding"/>
    <property type="evidence" value="ECO:0007669"/>
    <property type="project" value="UniProtKB-KW"/>
</dbReference>
<evidence type="ECO:0000256" key="4">
    <source>
        <dbReference type="ARBA" id="ARBA00022741"/>
    </source>
</evidence>
<reference evidence="11" key="1">
    <citation type="journal article" date="2010" name="Nature">
        <title>The Amphimedon queenslandica genome and the evolution of animal complexity.</title>
        <authorList>
            <person name="Srivastava M."/>
            <person name="Simakov O."/>
            <person name="Chapman J."/>
            <person name="Fahey B."/>
            <person name="Gauthier M.E."/>
            <person name="Mitros T."/>
            <person name="Richards G.S."/>
            <person name="Conaco C."/>
            <person name="Dacre M."/>
            <person name="Hellsten U."/>
            <person name="Larroux C."/>
            <person name="Putnam N.H."/>
            <person name="Stanke M."/>
            <person name="Adamska M."/>
            <person name="Darling A."/>
            <person name="Degnan S.M."/>
            <person name="Oakley T.H."/>
            <person name="Plachetzki D.C."/>
            <person name="Zhai Y."/>
            <person name="Adamski M."/>
            <person name="Calcino A."/>
            <person name="Cummins S.F."/>
            <person name="Goodstein D.M."/>
            <person name="Harris C."/>
            <person name="Jackson D.J."/>
            <person name="Leys S.P."/>
            <person name="Shu S."/>
            <person name="Woodcroft B.J."/>
            <person name="Vervoort M."/>
            <person name="Kosik K.S."/>
            <person name="Manning G."/>
            <person name="Degnan B.M."/>
            <person name="Rokhsar D.S."/>
        </authorList>
    </citation>
    <scope>NUCLEOTIDE SEQUENCE [LARGE SCALE GENOMIC DNA]</scope>
</reference>
<dbReference type="Gene3D" id="3.30.200.20">
    <property type="entry name" value="Phosphorylase Kinase, domain 1"/>
    <property type="match status" value="1"/>
</dbReference>
<dbReference type="Proteomes" id="UP000007879">
    <property type="component" value="Unassembled WGS sequence"/>
</dbReference>
<dbReference type="FunFam" id="3.30.200.20:FF:000264">
    <property type="entry name" value="Protein-ribulosamine 3-kinase, chloroplastic"/>
    <property type="match status" value="1"/>
</dbReference>
<dbReference type="PANTHER" id="PTHR12149">
    <property type="entry name" value="FRUCTOSAMINE 3 KINASE-RELATED PROTEIN"/>
    <property type="match status" value="1"/>
</dbReference>
<evidence type="ECO:0000256" key="9">
    <source>
        <dbReference type="PIRNR" id="PIRNR006221"/>
    </source>
</evidence>
<keyword evidence="3 9" id="KW-0808">Transferase</keyword>
<evidence type="ECO:0000256" key="1">
    <source>
        <dbReference type="ARBA" id="ARBA00009460"/>
    </source>
</evidence>
<keyword evidence="5 9" id="KW-0418">Kinase</keyword>
<dbReference type="SUPFAM" id="SSF56112">
    <property type="entry name" value="Protein kinase-like (PK-like)"/>
    <property type="match status" value="1"/>
</dbReference>
<dbReference type="AlphaFoldDB" id="A0A1X7VIB0"/>
<evidence type="ECO:0000256" key="6">
    <source>
        <dbReference type="ARBA" id="ARBA00022840"/>
    </source>
</evidence>
<proteinExistence type="inferred from homology"/>
<evidence type="ECO:0000256" key="5">
    <source>
        <dbReference type="ARBA" id="ARBA00022777"/>
    </source>
</evidence>
<dbReference type="GO" id="GO:0016301">
    <property type="term" value="F:kinase activity"/>
    <property type="evidence" value="ECO:0007669"/>
    <property type="project" value="UniProtKB-UniRule"/>
</dbReference>
<keyword evidence="6" id="KW-0067">ATP-binding</keyword>
<comment type="catalytic activity">
    <reaction evidence="8">
        <text>N(6)-(D-psicosyl)-L-lysyl-[protein] + ATP = N(6)-(3-O-phospho-D-psicosyl)-L-lysyl-[protein] + ADP + H(+)</text>
        <dbReference type="Rhea" id="RHEA:61392"/>
        <dbReference type="Rhea" id="RHEA-COMP:15796"/>
        <dbReference type="Rhea" id="RHEA-COMP:15797"/>
        <dbReference type="ChEBI" id="CHEBI:15378"/>
        <dbReference type="ChEBI" id="CHEBI:30616"/>
        <dbReference type="ChEBI" id="CHEBI:144621"/>
        <dbReference type="ChEBI" id="CHEBI:144622"/>
        <dbReference type="ChEBI" id="CHEBI:456216"/>
    </reaction>
    <physiologicalReaction direction="left-to-right" evidence="8">
        <dbReference type="Rhea" id="RHEA:61393"/>
    </physiologicalReaction>
</comment>
<dbReference type="EnsemblMetazoa" id="XM_019993208.1">
    <property type="protein sequence ID" value="XP_019848767.1"/>
    <property type="gene ID" value="LOC100641712"/>
</dbReference>
<evidence type="ECO:0000313" key="11">
    <source>
        <dbReference type="Proteomes" id="UP000007879"/>
    </source>
</evidence>
<dbReference type="OrthoDB" id="5772781at2759"/>
<dbReference type="EnsemblMetazoa" id="Aqu2.1.39781_001">
    <property type="protein sequence ID" value="Aqu2.1.39781_001"/>
    <property type="gene ID" value="Aqu2.1.39781"/>
</dbReference>
<keyword evidence="4" id="KW-0547">Nucleotide-binding</keyword>
<dbReference type="Gene3D" id="3.90.1200.10">
    <property type="match status" value="1"/>
</dbReference>
<comment type="catalytic activity">
    <reaction evidence="7">
        <text>N(6)-D-ribulosyl-L-lysyl-[protein] + ATP = N(6)-(3-O-phospho-D-ribulosyl)-L-lysyl-[protein] + ADP + H(+)</text>
        <dbReference type="Rhea" id="RHEA:48432"/>
        <dbReference type="Rhea" id="RHEA-COMP:12103"/>
        <dbReference type="Rhea" id="RHEA-COMP:12104"/>
        <dbReference type="ChEBI" id="CHEBI:15378"/>
        <dbReference type="ChEBI" id="CHEBI:30616"/>
        <dbReference type="ChEBI" id="CHEBI:90418"/>
        <dbReference type="ChEBI" id="CHEBI:90420"/>
        <dbReference type="ChEBI" id="CHEBI:456216"/>
        <dbReference type="EC" id="2.7.1.172"/>
    </reaction>
    <physiologicalReaction direction="left-to-right" evidence="7">
        <dbReference type="Rhea" id="RHEA:48433"/>
    </physiologicalReaction>
</comment>
<dbReference type="STRING" id="400682.A0A1X7VIB0"/>
<protein>
    <recommendedName>
        <fullName evidence="2">protein-ribulosamine 3-kinase</fullName>
        <ecNumber evidence="2">2.7.1.172</ecNumber>
    </recommendedName>
</protein>
<dbReference type="OMA" id="RECDIAM"/>
<accession>A0A1X7VIB0</accession>
<sequence>MEGILKEALGCDRVRKMGGRGGGGCISEGQSYVLDEKRTVFVKKNNNEDARAMFTGEMEGLKSISLTDTVRVPQPIKVFDSGGGLYVIIMEHVEMLPLHKYNEELGTKLAQLHLHNINKIKTSIKTSGRVQSSDSAQSELVDKFGFSIPTSCGLIPMPNDWETDWIEFYARHRLQPQIDRIIKNYNNRKLVELWSNLQLKMSQYFKDTEQIFPSLLHGDLWAGNTAETANGPVMFDPAVLYGHHEFDLSISKMFSGFSSSFYEAYHKLIPISPGFDTRLKLYQLFHYLNHWNHFGSSYEQQSLSIMKQLI</sequence>